<protein>
    <submittedName>
        <fullName evidence="1">Fis family transcriptional regulator</fullName>
    </submittedName>
</protein>
<proteinExistence type="predicted"/>
<keyword evidence="2" id="KW-1185">Reference proteome</keyword>
<dbReference type="OrthoDB" id="6996126at2"/>
<dbReference type="AlphaFoldDB" id="A0A066RQX8"/>
<dbReference type="STRING" id="1654360.EA58_20260"/>
<evidence type="ECO:0000313" key="2">
    <source>
        <dbReference type="Proteomes" id="UP000027192"/>
    </source>
</evidence>
<dbReference type="RefSeq" id="WP_036756771.1">
    <property type="nucleotide sequence ID" value="NZ_JAGSGC010000022.1"/>
</dbReference>
<reference evidence="1 2" key="1">
    <citation type="submission" date="2014-04" db="EMBL/GenBank/DDBJ databases">
        <title>Draft genome sequence of Photobacterium halotolerans S2753: a solonamide, ngercheumicin and holomycin producer.</title>
        <authorList>
            <person name="Machado H.R."/>
            <person name="Gram L."/>
        </authorList>
    </citation>
    <scope>NUCLEOTIDE SEQUENCE [LARGE SCALE GENOMIC DNA]</scope>
    <source>
        <strain evidence="1 2">S2753</strain>
    </source>
</reference>
<accession>A0A066RQX8</accession>
<sequence length="113" mass="13145">MRKTDKKTENQLRVILTDICNHALETYTGFQWLTHRVNYADFPNSLRIICVFDTNENRSTFLAEDGKTVLDARISQKLNSAGIRLKKPASQIHYDTEEDCARENNGQWGERLR</sequence>
<dbReference type="Proteomes" id="UP000027192">
    <property type="component" value="Unassembled WGS sequence"/>
</dbReference>
<name>A0A066RQX8_9GAMM</name>
<dbReference type="EMBL" id="JMIB01000043">
    <property type="protein sequence ID" value="KDM89788.1"/>
    <property type="molecule type" value="Genomic_DNA"/>
</dbReference>
<organism evidence="1 2">
    <name type="scientific">Photobacterium galatheae</name>
    <dbReference type="NCBI Taxonomy" id="1654360"/>
    <lineage>
        <taxon>Bacteria</taxon>
        <taxon>Pseudomonadati</taxon>
        <taxon>Pseudomonadota</taxon>
        <taxon>Gammaproteobacteria</taxon>
        <taxon>Vibrionales</taxon>
        <taxon>Vibrionaceae</taxon>
        <taxon>Photobacterium</taxon>
    </lineage>
</organism>
<gene>
    <name evidence="1" type="ORF">EA58_20260</name>
</gene>
<comment type="caution">
    <text evidence="1">The sequence shown here is derived from an EMBL/GenBank/DDBJ whole genome shotgun (WGS) entry which is preliminary data.</text>
</comment>
<evidence type="ECO:0000313" key="1">
    <source>
        <dbReference type="EMBL" id="KDM89788.1"/>
    </source>
</evidence>